<evidence type="ECO:0000313" key="2">
    <source>
        <dbReference type="Proteomes" id="UP000054477"/>
    </source>
</evidence>
<organism evidence="1 2">
    <name type="scientific">Laccaria amethystina LaAM-08-1</name>
    <dbReference type="NCBI Taxonomy" id="1095629"/>
    <lineage>
        <taxon>Eukaryota</taxon>
        <taxon>Fungi</taxon>
        <taxon>Dikarya</taxon>
        <taxon>Basidiomycota</taxon>
        <taxon>Agaricomycotina</taxon>
        <taxon>Agaricomycetes</taxon>
        <taxon>Agaricomycetidae</taxon>
        <taxon>Agaricales</taxon>
        <taxon>Agaricineae</taxon>
        <taxon>Hydnangiaceae</taxon>
        <taxon>Laccaria</taxon>
    </lineage>
</organism>
<dbReference type="HOGENOM" id="CLU_146165_0_0_1"/>
<protein>
    <recommendedName>
        <fullName evidence="3">Reverse transcriptase zinc-binding domain-containing protein</fullName>
    </recommendedName>
</protein>
<dbReference type="STRING" id="1095629.A0A0C9WJ66"/>
<sequence length="106" mass="12297">MGHIPLNSCLHRFKKSDTRHCESCWVRGWLEITETVVHFLFKCQTYTGESYNMDRALGRHSRDLRGNLANLDRVKELLKFVGRMARLKMTFGDAIGDVSHLDTEEV</sequence>
<dbReference type="OrthoDB" id="3267074at2759"/>
<evidence type="ECO:0000313" key="1">
    <source>
        <dbReference type="EMBL" id="KIJ94159.1"/>
    </source>
</evidence>
<proteinExistence type="predicted"/>
<gene>
    <name evidence="1" type="ORF">K443DRAFT_110852</name>
</gene>
<dbReference type="EMBL" id="KN838806">
    <property type="protein sequence ID" value="KIJ94159.1"/>
    <property type="molecule type" value="Genomic_DNA"/>
</dbReference>
<keyword evidence="2" id="KW-1185">Reference proteome</keyword>
<accession>A0A0C9WJ66</accession>
<name>A0A0C9WJ66_9AGAR</name>
<reference evidence="1 2" key="1">
    <citation type="submission" date="2014-04" db="EMBL/GenBank/DDBJ databases">
        <authorList>
            <consortium name="DOE Joint Genome Institute"/>
            <person name="Kuo A."/>
            <person name="Kohler A."/>
            <person name="Nagy L.G."/>
            <person name="Floudas D."/>
            <person name="Copeland A."/>
            <person name="Barry K.W."/>
            <person name="Cichocki N."/>
            <person name="Veneault-Fourrey C."/>
            <person name="LaButti K."/>
            <person name="Lindquist E.A."/>
            <person name="Lipzen A."/>
            <person name="Lundell T."/>
            <person name="Morin E."/>
            <person name="Murat C."/>
            <person name="Sun H."/>
            <person name="Tunlid A."/>
            <person name="Henrissat B."/>
            <person name="Grigoriev I.V."/>
            <person name="Hibbett D.S."/>
            <person name="Martin F."/>
            <person name="Nordberg H.P."/>
            <person name="Cantor M.N."/>
            <person name="Hua S.X."/>
        </authorList>
    </citation>
    <scope>NUCLEOTIDE SEQUENCE [LARGE SCALE GENOMIC DNA]</scope>
    <source>
        <strain evidence="1 2">LaAM-08-1</strain>
    </source>
</reference>
<reference evidence="2" key="2">
    <citation type="submission" date="2015-01" db="EMBL/GenBank/DDBJ databases">
        <title>Evolutionary Origins and Diversification of the Mycorrhizal Mutualists.</title>
        <authorList>
            <consortium name="DOE Joint Genome Institute"/>
            <consortium name="Mycorrhizal Genomics Consortium"/>
            <person name="Kohler A."/>
            <person name="Kuo A."/>
            <person name="Nagy L.G."/>
            <person name="Floudas D."/>
            <person name="Copeland A."/>
            <person name="Barry K.W."/>
            <person name="Cichocki N."/>
            <person name="Veneault-Fourrey C."/>
            <person name="LaButti K."/>
            <person name="Lindquist E.A."/>
            <person name="Lipzen A."/>
            <person name="Lundell T."/>
            <person name="Morin E."/>
            <person name="Murat C."/>
            <person name="Riley R."/>
            <person name="Ohm R."/>
            <person name="Sun H."/>
            <person name="Tunlid A."/>
            <person name="Henrissat B."/>
            <person name="Grigoriev I.V."/>
            <person name="Hibbett D.S."/>
            <person name="Martin F."/>
        </authorList>
    </citation>
    <scope>NUCLEOTIDE SEQUENCE [LARGE SCALE GENOMIC DNA]</scope>
    <source>
        <strain evidence="2">LaAM-08-1</strain>
    </source>
</reference>
<dbReference type="Proteomes" id="UP000054477">
    <property type="component" value="Unassembled WGS sequence"/>
</dbReference>
<evidence type="ECO:0008006" key="3">
    <source>
        <dbReference type="Google" id="ProtNLM"/>
    </source>
</evidence>
<dbReference type="AlphaFoldDB" id="A0A0C9WJ66"/>